<evidence type="ECO:0000313" key="3">
    <source>
        <dbReference type="EMBL" id="KAK3294113.1"/>
    </source>
</evidence>
<keyword evidence="2" id="KW-0732">Signal</keyword>
<proteinExistence type="predicted"/>
<feature type="signal peptide" evidence="2">
    <location>
        <begin position="1"/>
        <end position="19"/>
    </location>
</feature>
<evidence type="ECO:0000256" key="2">
    <source>
        <dbReference type="SAM" id="SignalP"/>
    </source>
</evidence>
<dbReference type="GeneID" id="87843646"/>
<gene>
    <name evidence="3" type="ORF">B0H64DRAFT_443202</name>
</gene>
<reference evidence="3" key="1">
    <citation type="journal article" date="2023" name="Mol. Phylogenet. Evol.">
        <title>Genome-scale phylogeny and comparative genomics of the fungal order Sordariales.</title>
        <authorList>
            <person name="Hensen N."/>
            <person name="Bonometti L."/>
            <person name="Westerberg I."/>
            <person name="Brannstrom I.O."/>
            <person name="Guillou S."/>
            <person name="Cros-Aarteil S."/>
            <person name="Calhoun S."/>
            <person name="Haridas S."/>
            <person name="Kuo A."/>
            <person name="Mondo S."/>
            <person name="Pangilinan J."/>
            <person name="Riley R."/>
            <person name="LaButti K."/>
            <person name="Andreopoulos B."/>
            <person name="Lipzen A."/>
            <person name="Chen C."/>
            <person name="Yan M."/>
            <person name="Daum C."/>
            <person name="Ng V."/>
            <person name="Clum A."/>
            <person name="Steindorff A."/>
            <person name="Ohm R.A."/>
            <person name="Martin F."/>
            <person name="Silar P."/>
            <person name="Natvig D.O."/>
            <person name="Lalanne C."/>
            <person name="Gautier V."/>
            <person name="Ament-Velasquez S.L."/>
            <person name="Kruys A."/>
            <person name="Hutchinson M.I."/>
            <person name="Powell A.J."/>
            <person name="Barry K."/>
            <person name="Miller A.N."/>
            <person name="Grigoriev I.V."/>
            <person name="Debuchy R."/>
            <person name="Gladieux P."/>
            <person name="Hiltunen Thoren M."/>
            <person name="Johannesson H."/>
        </authorList>
    </citation>
    <scope>NUCLEOTIDE SEQUENCE</scope>
    <source>
        <strain evidence="3">CBS 168.71</strain>
    </source>
</reference>
<feature type="region of interest" description="Disordered" evidence="1">
    <location>
        <begin position="154"/>
        <end position="200"/>
    </location>
</feature>
<sequence length="220" mass="22693">MHQSVVISLFAAGVANAAGQQLVPDSNSGVSPAAGLFGRQFINDCSIRSTCSDCFGDGYVVCDKIGCFNPEIHQQCCSIARICVAKDNSCCEDWGGPGETGTSGVPNIPMHWCSGDFPNFFCYNDKNQFCCTDGTVCDQEGCCDLFDASTTHPWASGATSTPTPDAAQTTATTGSITEAPTSPAISSTDTPESSTTTSSASRVFGPGLAIGLAVLGLTLL</sequence>
<reference evidence="3" key="2">
    <citation type="submission" date="2023-06" db="EMBL/GenBank/DDBJ databases">
        <authorList>
            <consortium name="Lawrence Berkeley National Laboratory"/>
            <person name="Haridas S."/>
            <person name="Hensen N."/>
            <person name="Bonometti L."/>
            <person name="Westerberg I."/>
            <person name="Brannstrom I.O."/>
            <person name="Guillou S."/>
            <person name="Cros-Aarteil S."/>
            <person name="Calhoun S."/>
            <person name="Kuo A."/>
            <person name="Mondo S."/>
            <person name="Pangilinan J."/>
            <person name="Riley R."/>
            <person name="Labutti K."/>
            <person name="Andreopoulos B."/>
            <person name="Lipzen A."/>
            <person name="Chen C."/>
            <person name="Yanf M."/>
            <person name="Daum C."/>
            <person name="Ng V."/>
            <person name="Clum A."/>
            <person name="Steindorff A."/>
            <person name="Ohm R."/>
            <person name="Martin F."/>
            <person name="Silar P."/>
            <person name="Natvig D."/>
            <person name="Lalanne C."/>
            <person name="Gautier V."/>
            <person name="Ament-Velasquez S.L."/>
            <person name="Kruys A."/>
            <person name="Hutchinson M.I."/>
            <person name="Powell A.J."/>
            <person name="Barry K."/>
            <person name="Miller A.N."/>
            <person name="Grigoriev I.V."/>
            <person name="Debuchy R."/>
            <person name="Gladieux P."/>
            <person name="Thoren M.H."/>
            <person name="Johannesson H."/>
        </authorList>
    </citation>
    <scope>NUCLEOTIDE SEQUENCE</scope>
    <source>
        <strain evidence="3">CBS 168.71</strain>
    </source>
</reference>
<dbReference type="RefSeq" id="XP_062657627.1">
    <property type="nucleotide sequence ID" value="XM_062806698.1"/>
</dbReference>
<name>A0AAE0HCR2_9PEZI</name>
<dbReference type="EMBL" id="JAUEPN010000005">
    <property type="protein sequence ID" value="KAK3294113.1"/>
    <property type="molecule type" value="Genomic_DNA"/>
</dbReference>
<accession>A0AAE0HCR2</accession>
<protein>
    <submittedName>
        <fullName evidence="3">Uncharacterized protein</fullName>
    </submittedName>
</protein>
<feature type="compositionally biased region" description="Low complexity" evidence="1">
    <location>
        <begin position="158"/>
        <end position="173"/>
    </location>
</feature>
<feature type="compositionally biased region" description="Polar residues" evidence="1">
    <location>
        <begin position="174"/>
        <end position="185"/>
    </location>
</feature>
<dbReference type="AlphaFoldDB" id="A0AAE0HCR2"/>
<feature type="compositionally biased region" description="Low complexity" evidence="1">
    <location>
        <begin position="186"/>
        <end position="200"/>
    </location>
</feature>
<organism evidence="3 4">
    <name type="scientific">Chaetomium fimeti</name>
    <dbReference type="NCBI Taxonomy" id="1854472"/>
    <lineage>
        <taxon>Eukaryota</taxon>
        <taxon>Fungi</taxon>
        <taxon>Dikarya</taxon>
        <taxon>Ascomycota</taxon>
        <taxon>Pezizomycotina</taxon>
        <taxon>Sordariomycetes</taxon>
        <taxon>Sordariomycetidae</taxon>
        <taxon>Sordariales</taxon>
        <taxon>Chaetomiaceae</taxon>
        <taxon>Chaetomium</taxon>
    </lineage>
</organism>
<evidence type="ECO:0000313" key="4">
    <source>
        <dbReference type="Proteomes" id="UP001278766"/>
    </source>
</evidence>
<evidence type="ECO:0000256" key="1">
    <source>
        <dbReference type="SAM" id="MobiDB-lite"/>
    </source>
</evidence>
<comment type="caution">
    <text evidence="3">The sequence shown here is derived from an EMBL/GenBank/DDBJ whole genome shotgun (WGS) entry which is preliminary data.</text>
</comment>
<dbReference type="Proteomes" id="UP001278766">
    <property type="component" value="Unassembled WGS sequence"/>
</dbReference>
<feature type="chain" id="PRO_5042212521" evidence="2">
    <location>
        <begin position="20"/>
        <end position="220"/>
    </location>
</feature>
<keyword evidence="4" id="KW-1185">Reference proteome</keyword>